<evidence type="ECO:0000313" key="2">
    <source>
        <dbReference type="Proteomes" id="UP000651977"/>
    </source>
</evidence>
<reference evidence="2" key="1">
    <citation type="journal article" date="2019" name="Int. J. Syst. Evol. Microbiol.">
        <title>The Global Catalogue of Microorganisms (GCM) 10K type strain sequencing project: providing services to taxonomists for standard genome sequencing and annotation.</title>
        <authorList>
            <consortium name="The Broad Institute Genomics Platform"/>
            <consortium name="The Broad Institute Genome Sequencing Center for Infectious Disease"/>
            <person name="Wu L."/>
            <person name="Ma J."/>
        </authorList>
    </citation>
    <scope>NUCLEOTIDE SEQUENCE [LARGE SCALE GENOMIC DNA]</scope>
    <source>
        <strain evidence="2">CGMCC 1.10131</strain>
    </source>
</reference>
<sequence>MRGAGCDNYEALVKAKYDCSNGGAGDFAATYYGSHDWFKG</sequence>
<dbReference type="Proteomes" id="UP000651977">
    <property type="component" value="Unassembled WGS sequence"/>
</dbReference>
<evidence type="ECO:0000313" key="1">
    <source>
        <dbReference type="EMBL" id="GGB14070.1"/>
    </source>
</evidence>
<protein>
    <submittedName>
        <fullName evidence="1">Uncharacterized protein</fullName>
    </submittedName>
</protein>
<dbReference type="EMBL" id="BMDY01000019">
    <property type="protein sequence ID" value="GGB14070.1"/>
    <property type="molecule type" value="Genomic_DNA"/>
</dbReference>
<gene>
    <name evidence="1" type="ORF">GCM10007414_29330</name>
</gene>
<keyword evidence="2" id="KW-1185">Reference proteome</keyword>
<accession>A0ABQ1I3V9</accession>
<proteinExistence type="predicted"/>
<organism evidence="1 2">
    <name type="scientific">Agarivorans gilvus</name>
    <dbReference type="NCBI Taxonomy" id="680279"/>
    <lineage>
        <taxon>Bacteria</taxon>
        <taxon>Pseudomonadati</taxon>
        <taxon>Pseudomonadota</taxon>
        <taxon>Gammaproteobacteria</taxon>
        <taxon>Alteromonadales</taxon>
        <taxon>Alteromonadaceae</taxon>
        <taxon>Agarivorans</taxon>
    </lineage>
</organism>
<name>A0ABQ1I3V9_9ALTE</name>
<comment type="caution">
    <text evidence="1">The sequence shown here is derived from an EMBL/GenBank/DDBJ whole genome shotgun (WGS) entry which is preliminary data.</text>
</comment>